<dbReference type="InterPro" id="IPR008983">
    <property type="entry name" value="Tumour_necrosis_fac-like_dom"/>
</dbReference>
<dbReference type="PROSITE" id="PS50871">
    <property type="entry name" value="C1Q"/>
    <property type="match status" value="1"/>
</dbReference>
<dbReference type="AlphaFoldDB" id="A0A8W8ML84"/>
<evidence type="ECO:0000256" key="2">
    <source>
        <dbReference type="ARBA" id="ARBA00022525"/>
    </source>
</evidence>
<dbReference type="SUPFAM" id="SSF49842">
    <property type="entry name" value="TNF-like"/>
    <property type="match status" value="1"/>
</dbReference>
<dbReference type="GO" id="GO:0005581">
    <property type="term" value="C:collagen trimer"/>
    <property type="evidence" value="ECO:0007669"/>
    <property type="project" value="UniProtKB-KW"/>
</dbReference>
<sequence length="212" mass="23553">MLRKSIQRTAWVSDSAETYYVYLEVKGVPGVTYGGNTIQANKRTKVDLIKSLIYDNTKATVTLDSSALKQLIHLSSGTSTPLRRISFSVTVNSNQIIKLKNGQIVKYNKILTNDGNGYDVRTGVFTCPVAGTYMFVVDSMSQPGTWLYLKVNKNTVGKMYVSVDHKDNPLIQVSKTVIVKLKAGDHVKVENDGHSGKMYYDMYSGFTGVLLY</sequence>
<proteinExistence type="predicted"/>
<keyword evidence="5" id="KW-1185">Reference proteome</keyword>
<comment type="subcellular location">
    <subcellularLocation>
        <location evidence="1">Secreted</location>
    </subcellularLocation>
</comment>
<name>A0A8W8ML84_MAGGI</name>
<dbReference type="EnsemblMetazoa" id="G34864.1">
    <property type="protein sequence ID" value="G34864.1:cds"/>
    <property type="gene ID" value="G34864"/>
</dbReference>
<accession>A0A8W8ML84</accession>
<reference evidence="4" key="1">
    <citation type="submission" date="2022-08" db="UniProtKB">
        <authorList>
            <consortium name="EnsemblMetazoa"/>
        </authorList>
    </citation>
    <scope>IDENTIFICATION</scope>
    <source>
        <strain evidence="4">05x7-T-G4-1.051#20</strain>
    </source>
</reference>
<evidence type="ECO:0000313" key="4">
    <source>
        <dbReference type="EnsemblMetazoa" id="G34864.1:cds"/>
    </source>
</evidence>
<dbReference type="PRINTS" id="PR00007">
    <property type="entry name" value="COMPLEMNTC1Q"/>
</dbReference>
<evidence type="ECO:0000259" key="3">
    <source>
        <dbReference type="PROSITE" id="PS50871"/>
    </source>
</evidence>
<dbReference type="InterPro" id="IPR001073">
    <property type="entry name" value="C1q_dom"/>
</dbReference>
<keyword evidence="2" id="KW-0964">Secreted</keyword>
<dbReference type="InterPro" id="IPR050392">
    <property type="entry name" value="Collagen/C1q_domain"/>
</dbReference>
<protein>
    <recommendedName>
        <fullName evidence="3">C1q domain-containing protein</fullName>
    </recommendedName>
</protein>
<organism evidence="4 5">
    <name type="scientific">Magallana gigas</name>
    <name type="common">Pacific oyster</name>
    <name type="synonym">Crassostrea gigas</name>
    <dbReference type="NCBI Taxonomy" id="29159"/>
    <lineage>
        <taxon>Eukaryota</taxon>
        <taxon>Metazoa</taxon>
        <taxon>Spiralia</taxon>
        <taxon>Lophotrochozoa</taxon>
        <taxon>Mollusca</taxon>
        <taxon>Bivalvia</taxon>
        <taxon>Autobranchia</taxon>
        <taxon>Pteriomorphia</taxon>
        <taxon>Ostreida</taxon>
        <taxon>Ostreoidea</taxon>
        <taxon>Ostreidae</taxon>
        <taxon>Magallana</taxon>
    </lineage>
</organism>
<evidence type="ECO:0000313" key="5">
    <source>
        <dbReference type="Proteomes" id="UP000005408"/>
    </source>
</evidence>
<evidence type="ECO:0000256" key="1">
    <source>
        <dbReference type="ARBA" id="ARBA00004613"/>
    </source>
</evidence>
<dbReference type="SMART" id="SM00110">
    <property type="entry name" value="C1Q"/>
    <property type="match status" value="1"/>
</dbReference>
<dbReference type="Proteomes" id="UP000005408">
    <property type="component" value="Unassembled WGS sequence"/>
</dbReference>
<dbReference type="Gene3D" id="2.60.120.40">
    <property type="match status" value="1"/>
</dbReference>
<dbReference type="Pfam" id="PF00386">
    <property type="entry name" value="C1q"/>
    <property type="match status" value="1"/>
</dbReference>
<dbReference type="PANTHER" id="PTHR15427">
    <property type="entry name" value="EMILIN ELASTIN MICROFIBRIL INTERFACE-LOCATED PROTEIN ELASTIN MICROFIBRIL INTERFACER"/>
    <property type="match status" value="1"/>
</dbReference>
<feature type="domain" description="C1q" evidence="3">
    <location>
        <begin position="80"/>
        <end position="212"/>
    </location>
</feature>
<dbReference type="PANTHER" id="PTHR15427:SF33">
    <property type="entry name" value="COLLAGEN IV NC1 DOMAIN-CONTAINING PROTEIN"/>
    <property type="match status" value="1"/>
</dbReference>